<dbReference type="EMBL" id="CAQQ02016622">
    <property type="status" value="NOT_ANNOTATED_CDS"/>
    <property type="molecule type" value="Genomic_DNA"/>
</dbReference>
<dbReference type="Proteomes" id="UP000015102">
    <property type="component" value="Unassembled WGS sequence"/>
</dbReference>
<dbReference type="EMBL" id="CAQQ02016619">
    <property type="status" value="NOT_ANNOTATED_CDS"/>
    <property type="molecule type" value="Genomic_DNA"/>
</dbReference>
<organism evidence="2 3">
    <name type="scientific">Megaselia scalaris</name>
    <name type="common">Humpbacked fly</name>
    <name type="synonym">Phora scalaris</name>
    <dbReference type="NCBI Taxonomy" id="36166"/>
    <lineage>
        <taxon>Eukaryota</taxon>
        <taxon>Metazoa</taxon>
        <taxon>Ecdysozoa</taxon>
        <taxon>Arthropoda</taxon>
        <taxon>Hexapoda</taxon>
        <taxon>Insecta</taxon>
        <taxon>Pterygota</taxon>
        <taxon>Neoptera</taxon>
        <taxon>Endopterygota</taxon>
        <taxon>Diptera</taxon>
        <taxon>Brachycera</taxon>
        <taxon>Muscomorpha</taxon>
        <taxon>Platypezoidea</taxon>
        <taxon>Phoridae</taxon>
        <taxon>Megaseliini</taxon>
        <taxon>Megaselia</taxon>
    </lineage>
</organism>
<keyword evidence="3" id="KW-1185">Reference proteome</keyword>
<dbReference type="EMBL" id="CAQQ02016624">
    <property type="status" value="NOT_ANNOTATED_CDS"/>
    <property type="molecule type" value="Genomic_DNA"/>
</dbReference>
<dbReference type="HOGENOM" id="CLU_1462916_0_0_1"/>
<evidence type="ECO:0000313" key="2">
    <source>
        <dbReference type="EnsemblMetazoa" id="MESCA001342-PA"/>
    </source>
</evidence>
<protein>
    <submittedName>
        <fullName evidence="2">Uncharacterized protein</fullName>
    </submittedName>
</protein>
<reference evidence="2" key="2">
    <citation type="submission" date="2015-06" db="UniProtKB">
        <authorList>
            <consortium name="EnsemblMetazoa"/>
        </authorList>
    </citation>
    <scope>IDENTIFICATION</scope>
</reference>
<dbReference type="EMBL" id="CAQQ02016621">
    <property type="status" value="NOT_ANNOTATED_CDS"/>
    <property type="molecule type" value="Genomic_DNA"/>
</dbReference>
<dbReference type="EnsemblMetazoa" id="MESCA001342-RA">
    <property type="protein sequence ID" value="MESCA001342-PA"/>
    <property type="gene ID" value="MESCA001342"/>
</dbReference>
<dbReference type="AlphaFoldDB" id="T1GDF6"/>
<feature type="compositionally biased region" description="Polar residues" evidence="1">
    <location>
        <begin position="123"/>
        <end position="138"/>
    </location>
</feature>
<evidence type="ECO:0000313" key="3">
    <source>
        <dbReference type="Proteomes" id="UP000015102"/>
    </source>
</evidence>
<dbReference type="EMBL" id="CAQQ02016625">
    <property type="status" value="NOT_ANNOTATED_CDS"/>
    <property type="molecule type" value="Genomic_DNA"/>
</dbReference>
<dbReference type="EMBL" id="CAQQ02016623">
    <property type="status" value="NOT_ANNOTATED_CDS"/>
    <property type="molecule type" value="Genomic_DNA"/>
</dbReference>
<sequence length="185" mass="21062">MATSALKQVFLRSENPLLLALQFFANSPDCNRNGKFKDNISVIILETLCTIDAFCLIEIYDLLVNRILHYNCSAKMLISDVMLADQKRLIKIEKTVKKNKVFNSKYKQITNKVQTGDKDEENVNSVKKVQSEPPTKTEVQTKSFQKKSFIFEDHLGHTTKGPGRRGSSRRTAENAIGTVAIWIYF</sequence>
<proteinExistence type="predicted"/>
<feature type="region of interest" description="Disordered" evidence="1">
    <location>
        <begin position="117"/>
        <end position="138"/>
    </location>
</feature>
<evidence type="ECO:0000256" key="1">
    <source>
        <dbReference type="SAM" id="MobiDB-lite"/>
    </source>
</evidence>
<reference evidence="3" key="1">
    <citation type="submission" date="2013-02" db="EMBL/GenBank/DDBJ databases">
        <authorList>
            <person name="Hughes D."/>
        </authorList>
    </citation>
    <scope>NUCLEOTIDE SEQUENCE</scope>
    <source>
        <strain>Durham</strain>
        <strain evidence="3">NC isolate 2 -- Noor lab</strain>
    </source>
</reference>
<accession>T1GDF6</accession>
<dbReference type="EMBL" id="CAQQ02016620">
    <property type="status" value="NOT_ANNOTATED_CDS"/>
    <property type="molecule type" value="Genomic_DNA"/>
</dbReference>
<name>T1GDF6_MEGSC</name>